<sequence length="202" mass="22014">MAEVEKKGVSDQEAKTVPPEHTKSSSSFFSVADVVLRFFLFVSSLVAVLVMITSKQTTTILVTVPPFTTPFPVVSTAKYRYSPAFIYFITALSVTGLYSIITTTMRFLALLKHKMPTTLLLLLIIMDVLVLGIVSAATGAAGAIGYLGLKGNSHTNWMKICYGFDKFCKHIGTSVSFSLFASVILVLLVLLNTYALSKKILK</sequence>
<feature type="transmembrane region" description="Helical" evidence="8">
    <location>
        <begin position="120"/>
        <end position="149"/>
    </location>
</feature>
<evidence type="ECO:0000313" key="11">
    <source>
        <dbReference type="EMBL" id="GAA0146625.1"/>
    </source>
</evidence>
<evidence type="ECO:0000256" key="7">
    <source>
        <dbReference type="ARBA" id="ARBA00023136"/>
    </source>
</evidence>
<dbReference type="NCBIfam" id="TIGR01569">
    <property type="entry name" value="A_tha_TIGR01569"/>
    <property type="match status" value="1"/>
</dbReference>
<evidence type="ECO:0000256" key="1">
    <source>
        <dbReference type="ARBA" id="ARBA00004651"/>
    </source>
</evidence>
<keyword evidence="4 8" id="KW-1003">Cell membrane</keyword>
<accession>A0AAV3P4V9</accession>
<dbReference type="PANTHER" id="PTHR36488:SF8">
    <property type="entry name" value="CASP-LIKE PROTEIN 1U1"/>
    <property type="match status" value="1"/>
</dbReference>
<organism evidence="11 12">
    <name type="scientific">Lithospermum erythrorhizon</name>
    <name type="common">Purple gromwell</name>
    <name type="synonym">Lithospermum officinale var. erythrorhizon</name>
    <dbReference type="NCBI Taxonomy" id="34254"/>
    <lineage>
        <taxon>Eukaryota</taxon>
        <taxon>Viridiplantae</taxon>
        <taxon>Streptophyta</taxon>
        <taxon>Embryophyta</taxon>
        <taxon>Tracheophyta</taxon>
        <taxon>Spermatophyta</taxon>
        <taxon>Magnoliopsida</taxon>
        <taxon>eudicotyledons</taxon>
        <taxon>Gunneridae</taxon>
        <taxon>Pentapetalae</taxon>
        <taxon>asterids</taxon>
        <taxon>lamiids</taxon>
        <taxon>Boraginales</taxon>
        <taxon>Boraginaceae</taxon>
        <taxon>Boraginoideae</taxon>
        <taxon>Lithospermeae</taxon>
        <taxon>Lithospermum</taxon>
    </lineage>
</organism>
<evidence type="ECO:0000256" key="2">
    <source>
        <dbReference type="ARBA" id="ARBA00007651"/>
    </source>
</evidence>
<proteinExistence type="inferred from homology"/>
<dbReference type="AlphaFoldDB" id="A0AAV3P4V9"/>
<gene>
    <name evidence="11" type="ORF">LIER_06537</name>
</gene>
<keyword evidence="6 8" id="KW-1133">Transmembrane helix</keyword>
<evidence type="ECO:0000256" key="9">
    <source>
        <dbReference type="SAM" id="MobiDB-lite"/>
    </source>
</evidence>
<feature type="transmembrane region" description="Helical" evidence="8">
    <location>
        <begin position="175"/>
        <end position="196"/>
    </location>
</feature>
<evidence type="ECO:0000256" key="5">
    <source>
        <dbReference type="ARBA" id="ARBA00022692"/>
    </source>
</evidence>
<dbReference type="PANTHER" id="PTHR36488">
    <property type="entry name" value="CASP-LIKE PROTEIN 1U1"/>
    <property type="match status" value="1"/>
</dbReference>
<feature type="transmembrane region" description="Helical" evidence="8">
    <location>
        <begin position="34"/>
        <end position="52"/>
    </location>
</feature>
<reference evidence="11 12" key="1">
    <citation type="submission" date="2024-01" db="EMBL/GenBank/DDBJ databases">
        <title>The complete chloroplast genome sequence of Lithospermum erythrorhizon: insights into the phylogenetic relationship among Boraginaceae species and the maternal lineages of purple gromwells.</title>
        <authorList>
            <person name="Okada T."/>
            <person name="Watanabe K."/>
        </authorList>
    </citation>
    <scope>NUCLEOTIDE SEQUENCE [LARGE SCALE GENOMIC DNA]</scope>
</reference>
<dbReference type="GO" id="GO:0005886">
    <property type="term" value="C:plasma membrane"/>
    <property type="evidence" value="ECO:0007669"/>
    <property type="project" value="UniProtKB-SubCell"/>
</dbReference>
<comment type="caution">
    <text evidence="11">The sequence shown here is derived from an EMBL/GenBank/DDBJ whole genome shotgun (WGS) entry which is preliminary data.</text>
</comment>
<dbReference type="InterPro" id="IPR044173">
    <property type="entry name" value="CASPL"/>
</dbReference>
<evidence type="ECO:0000256" key="8">
    <source>
        <dbReference type="RuleBase" id="RU361233"/>
    </source>
</evidence>
<evidence type="ECO:0000256" key="6">
    <source>
        <dbReference type="ARBA" id="ARBA00022989"/>
    </source>
</evidence>
<keyword evidence="5 8" id="KW-0812">Transmembrane</keyword>
<evidence type="ECO:0000259" key="10">
    <source>
        <dbReference type="Pfam" id="PF04535"/>
    </source>
</evidence>
<feature type="region of interest" description="Disordered" evidence="9">
    <location>
        <begin position="1"/>
        <end position="24"/>
    </location>
</feature>
<keyword evidence="7 8" id="KW-0472">Membrane</keyword>
<dbReference type="InterPro" id="IPR006702">
    <property type="entry name" value="CASP_dom"/>
</dbReference>
<comment type="similarity">
    <text evidence="2 8">Belongs to the Casparian strip membrane proteins (CASP) family.</text>
</comment>
<feature type="transmembrane region" description="Helical" evidence="8">
    <location>
        <begin position="85"/>
        <end position="108"/>
    </location>
</feature>
<feature type="compositionally biased region" description="Basic and acidic residues" evidence="9">
    <location>
        <begin position="1"/>
        <end position="23"/>
    </location>
</feature>
<evidence type="ECO:0000313" key="12">
    <source>
        <dbReference type="Proteomes" id="UP001454036"/>
    </source>
</evidence>
<dbReference type="Pfam" id="PF04535">
    <property type="entry name" value="CASP_dom"/>
    <property type="match status" value="1"/>
</dbReference>
<dbReference type="EMBL" id="BAABME010000959">
    <property type="protein sequence ID" value="GAA0146625.1"/>
    <property type="molecule type" value="Genomic_DNA"/>
</dbReference>
<comment type="subunit">
    <text evidence="3 8">Homodimer and heterodimers.</text>
</comment>
<keyword evidence="12" id="KW-1185">Reference proteome</keyword>
<evidence type="ECO:0000256" key="3">
    <source>
        <dbReference type="ARBA" id="ARBA00011489"/>
    </source>
</evidence>
<name>A0AAV3P4V9_LITER</name>
<protein>
    <recommendedName>
        <fullName evidence="8">CASP-like protein</fullName>
    </recommendedName>
</protein>
<dbReference type="Proteomes" id="UP001454036">
    <property type="component" value="Unassembled WGS sequence"/>
</dbReference>
<evidence type="ECO:0000256" key="4">
    <source>
        <dbReference type="ARBA" id="ARBA00022475"/>
    </source>
</evidence>
<dbReference type="InterPro" id="IPR006459">
    <property type="entry name" value="CASP/CASPL"/>
</dbReference>
<comment type="subcellular location">
    <subcellularLocation>
        <location evidence="1 8">Cell membrane</location>
        <topology evidence="1 8">Multi-pass membrane protein</topology>
    </subcellularLocation>
</comment>
<feature type="domain" description="Casparian strip membrane protein" evidence="10">
    <location>
        <begin position="29"/>
        <end position="183"/>
    </location>
</feature>